<dbReference type="Proteomes" id="UP000010301">
    <property type="component" value="Unassembled WGS sequence"/>
</dbReference>
<dbReference type="STRING" id="525245.HMPREF0044_0051"/>
<dbReference type="eggNOG" id="COG1073">
    <property type="taxonomic scope" value="Bacteria"/>
</dbReference>
<evidence type="ECO:0008006" key="4">
    <source>
        <dbReference type="Google" id="ProtNLM"/>
    </source>
</evidence>
<sequence length="553" mass="59719">MVWNYTNHTYFGGFMSNFKRHLALSLSTLLLAASLAACSPSAPNAETFEPDQNIVKIGEAADGPHAAKDRKLAKRVVSENATGTVSIVEIDFGNTSVGDFSAPARGLLVAPKNFDGKSPLVVLSHLRAPNCSENTFAYPCPAKTTEYRFDRGMTYFAETLAETGYTVIIPDLGGVYIGWDIKAPYDQHEMWKDIVSKFVSNLKSDVAGQTNTFGLKTLPTPDLSNVGLFLHSRSGAAVIPAAEVFGKGNIKGIFAYGPSYDTQELENISPAPQDIPYLAVVGESDADVGPSANLWISHYLPQKRKHTISVVAVPGFGHMLINQEAEKYQIDDRIGCDEADCPDATAHQKLVKEIGLEWFNATLRGKETNLPLDKVEALPDSVAGLPARWLAATPNALRSLSPTDFKPAKDGSATICVHTDPMNPNKPENACPMPELGIVLGLTEVNYFTEAVAETSVKGAHGMALHVSPTGSYGDAGTGLDITLTLDNGKEEKLRVSPQHPALINRETDTDNGTYQLGTIRLTLPASVTDATITRIHLKTDNHPVQLRTVDFF</sequence>
<feature type="chain" id="PRO_5002903817" description="Dienelactone hydrolase domain-containing protein" evidence="1">
    <location>
        <begin position="46"/>
        <end position="553"/>
    </location>
</feature>
<dbReference type="HOGENOM" id="CLU_510676_0_0_11"/>
<gene>
    <name evidence="2" type="ORF">HMPREF0044_0051</name>
</gene>
<accession>C0VY11</accession>
<dbReference type="SUPFAM" id="SSF53474">
    <property type="entry name" value="alpha/beta-Hydrolases"/>
    <property type="match status" value="1"/>
</dbReference>
<name>C0VY11_9ACTO</name>
<organism evidence="2 3">
    <name type="scientific">Gleimia coleocanis DSM 15436</name>
    <dbReference type="NCBI Taxonomy" id="525245"/>
    <lineage>
        <taxon>Bacteria</taxon>
        <taxon>Bacillati</taxon>
        <taxon>Actinomycetota</taxon>
        <taxon>Actinomycetes</taxon>
        <taxon>Actinomycetales</taxon>
        <taxon>Actinomycetaceae</taxon>
        <taxon>Gleimia</taxon>
    </lineage>
</organism>
<dbReference type="Gene3D" id="3.40.50.1820">
    <property type="entry name" value="alpha/beta hydrolase"/>
    <property type="match status" value="1"/>
</dbReference>
<keyword evidence="3" id="KW-1185">Reference proteome</keyword>
<evidence type="ECO:0000256" key="1">
    <source>
        <dbReference type="SAM" id="SignalP"/>
    </source>
</evidence>
<comment type="caution">
    <text evidence="2">The sequence shown here is derived from an EMBL/GenBank/DDBJ whole genome shotgun (WGS) entry which is preliminary data.</text>
</comment>
<dbReference type="InterPro" id="IPR029058">
    <property type="entry name" value="AB_hydrolase_fold"/>
</dbReference>
<feature type="signal peptide" evidence="1">
    <location>
        <begin position="1"/>
        <end position="45"/>
    </location>
</feature>
<evidence type="ECO:0000313" key="2">
    <source>
        <dbReference type="EMBL" id="EEH64314.1"/>
    </source>
</evidence>
<dbReference type="EMBL" id="ACFG01000004">
    <property type="protein sequence ID" value="EEH64314.1"/>
    <property type="molecule type" value="Genomic_DNA"/>
</dbReference>
<dbReference type="AlphaFoldDB" id="C0VY11"/>
<reference evidence="2 3" key="1">
    <citation type="submission" date="2009-01" db="EMBL/GenBank/DDBJ databases">
        <authorList>
            <person name="Qin X."/>
            <person name="Bachman B."/>
            <person name="Battles P."/>
            <person name="Bell A."/>
            <person name="Bess C."/>
            <person name="Bickham C."/>
            <person name="Chaboub L."/>
            <person name="Chen D."/>
            <person name="Coyle M."/>
            <person name="Deiros D.R."/>
            <person name="Dinh H."/>
            <person name="Forbes L."/>
            <person name="Fowler G."/>
            <person name="Francisco L."/>
            <person name="Fu Q."/>
            <person name="Gubbala S."/>
            <person name="Hale W."/>
            <person name="Han Y."/>
            <person name="Hemphill L."/>
            <person name="Highlander S.K."/>
            <person name="Hirani K."/>
            <person name="Hogues M."/>
            <person name="Jackson L."/>
            <person name="Jakkamsetti A."/>
            <person name="Javaid M."/>
            <person name="Jiang H."/>
            <person name="Korchina V."/>
            <person name="Kovar C."/>
            <person name="Lara F."/>
            <person name="Lee S."/>
            <person name="Mata R."/>
            <person name="Mathew T."/>
            <person name="Moen C."/>
            <person name="Morales K."/>
            <person name="Munidasa M."/>
            <person name="Nazareth L."/>
            <person name="Ngo R."/>
            <person name="Nguyen L."/>
            <person name="Okwuonu G."/>
            <person name="Ongeri F."/>
            <person name="Patil S."/>
            <person name="Petrosino J."/>
            <person name="Pham C."/>
            <person name="Pham P."/>
            <person name="Pu L.-L."/>
            <person name="Puazo M."/>
            <person name="Raj R."/>
            <person name="Reid J."/>
            <person name="Rouhana J."/>
            <person name="Saada N."/>
            <person name="Shang Y."/>
            <person name="Simmons D."/>
            <person name="Thornton R."/>
            <person name="Warren J."/>
            <person name="Weissenberger G."/>
            <person name="Zhang J."/>
            <person name="Zhang L."/>
            <person name="Zhou C."/>
            <person name="Zhu D."/>
            <person name="Muzny D."/>
            <person name="Worley K."/>
            <person name="Gibbs R."/>
        </authorList>
    </citation>
    <scope>NUCLEOTIDE SEQUENCE [LARGE SCALE GENOMIC DNA]</scope>
    <source>
        <strain evidence="2 3">DSM 15436</strain>
    </source>
</reference>
<keyword evidence="1" id="KW-0732">Signal</keyword>
<evidence type="ECO:0000313" key="3">
    <source>
        <dbReference type="Proteomes" id="UP000010301"/>
    </source>
</evidence>
<proteinExistence type="predicted"/>
<protein>
    <recommendedName>
        <fullName evidence="4">Dienelactone hydrolase domain-containing protein</fullName>
    </recommendedName>
</protein>